<evidence type="ECO:0000256" key="9">
    <source>
        <dbReference type="ARBA" id="ARBA00022801"/>
    </source>
</evidence>
<evidence type="ECO:0000256" key="13">
    <source>
        <dbReference type="ARBA" id="ARBA00057299"/>
    </source>
</evidence>
<dbReference type="PROSITE" id="PS00132">
    <property type="entry name" value="CARBOXYPEPT_ZN_1"/>
    <property type="match status" value="1"/>
</dbReference>
<evidence type="ECO:0000256" key="6">
    <source>
        <dbReference type="ARBA" id="ARBA00022670"/>
    </source>
</evidence>
<evidence type="ECO:0000256" key="7">
    <source>
        <dbReference type="ARBA" id="ARBA00022723"/>
    </source>
</evidence>
<dbReference type="GO" id="GO:0005615">
    <property type="term" value="C:extracellular space"/>
    <property type="evidence" value="ECO:0007669"/>
    <property type="project" value="TreeGrafter"/>
</dbReference>
<keyword evidence="5" id="KW-0121">Carboxypeptidase</keyword>
<feature type="active site" description="Proton donor/acceptor" evidence="15">
    <location>
        <position position="376"/>
    </location>
</feature>
<dbReference type="PROSITE" id="PS52035">
    <property type="entry name" value="PEPTIDASE_M14"/>
    <property type="match status" value="1"/>
</dbReference>
<evidence type="ECO:0000256" key="2">
    <source>
        <dbReference type="ARBA" id="ARBA00004613"/>
    </source>
</evidence>
<keyword evidence="8 16" id="KW-0732">Signal</keyword>
<dbReference type="GO" id="GO:0004181">
    <property type="term" value="F:metallocarboxypeptidase activity"/>
    <property type="evidence" value="ECO:0007669"/>
    <property type="project" value="InterPro"/>
</dbReference>
<evidence type="ECO:0000256" key="11">
    <source>
        <dbReference type="ARBA" id="ARBA00023049"/>
    </source>
</evidence>
<dbReference type="Gene3D" id="3.40.630.10">
    <property type="entry name" value="Zn peptidases"/>
    <property type="match status" value="1"/>
</dbReference>
<organism evidence="18">
    <name type="scientific">Culicoides sonorensis</name>
    <name type="common">Biting midge</name>
    <dbReference type="NCBI Taxonomy" id="179676"/>
    <lineage>
        <taxon>Eukaryota</taxon>
        <taxon>Metazoa</taxon>
        <taxon>Ecdysozoa</taxon>
        <taxon>Arthropoda</taxon>
        <taxon>Hexapoda</taxon>
        <taxon>Insecta</taxon>
        <taxon>Pterygota</taxon>
        <taxon>Neoptera</taxon>
        <taxon>Endopterygota</taxon>
        <taxon>Diptera</taxon>
        <taxon>Nematocera</taxon>
        <taxon>Chironomoidea</taxon>
        <taxon>Ceratopogonidae</taxon>
        <taxon>Ceratopogoninae</taxon>
        <taxon>Culicoides</taxon>
        <taxon>Monoculicoides</taxon>
    </lineage>
</organism>
<dbReference type="AlphaFoldDB" id="A0A336KG85"/>
<keyword evidence="10" id="KW-0862">Zinc</keyword>
<keyword evidence="11" id="KW-0482">Metalloprotease</keyword>
<keyword evidence="7" id="KW-0479">Metal-binding</keyword>
<dbReference type="Pfam" id="PF02244">
    <property type="entry name" value="Propep_M14"/>
    <property type="match status" value="1"/>
</dbReference>
<protein>
    <recommendedName>
        <fullName evidence="14">Zinc carboxypeptidase A 1</fullName>
    </recommendedName>
</protein>
<evidence type="ECO:0000256" key="10">
    <source>
        <dbReference type="ARBA" id="ARBA00022833"/>
    </source>
</evidence>
<dbReference type="VEuPathDB" id="VectorBase:CSON010587"/>
<sequence>MKYLITLLLCLGLTLTMAVKARFDNYHVVRVTVDTEIQLNVLRELEEQNTGYNFWESPTAIGHTVDFVVPPHKLDEIDMIFEKFGFKSLTLTKNLQTLIDNEGVVEHPITRAGLEWTNYYPLEVIYEWLDSLVTQYPNIVTSFNVGKTYEGRDIKGVKVSYKPGNPGLFLESNIHAREWVTSASSTWILNQLLTSNDAEIRDIAENIDWYFVPVANPDGFVYTHTSNRLWRKTRQPSSSLCNGADPNRNFGYKWGTGGSSNNACSDLYAGKYEFSEPETAALAAFYATIASNITAYVNFHSYSQLIMYPYGTEAAGTISNEAEHIQVGEAMTKKISERYGTEYGFGNIVTAIYVSSGSSADWIKGIHDTPLVFVYEMRDTGKYGFVLPADQIIPNAEETLDSLIEMVKQARNLGYFKTV</sequence>
<evidence type="ECO:0000259" key="17">
    <source>
        <dbReference type="PROSITE" id="PS52035"/>
    </source>
</evidence>
<comment type="function">
    <text evidence="13">Involved in the digestion of the blood meal.</text>
</comment>
<dbReference type="EMBL" id="UFQS01000434">
    <property type="protein sequence ID" value="SSX03896.1"/>
    <property type="molecule type" value="Genomic_DNA"/>
</dbReference>
<gene>
    <name evidence="18" type="primary">CSON010587</name>
</gene>
<dbReference type="CDD" id="cd03860">
    <property type="entry name" value="M14_CP_A-B_like"/>
    <property type="match status" value="1"/>
</dbReference>
<dbReference type="OMA" id="PAGHEIM"/>
<evidence type="ECO:0000313" key="19">
    <source>
        <dbReference type="EMBL" id="SSX24261.1"/>
    </source>
</evidence>
<keyword evidence="4" id="KW-0964">Secreted</keyword>
<dbReference type="InterPro" id="IPR036990">
    <property type="entry name" value="M14A-like_propep"/>
</dbReference>
<dbReference type="FunFam" id="3.30.70.340:FF:000002">
    <property type="entry name" value="Carboxypeptidase A"/>
    <property type="match status" value="1"/>
</dbReference>
<evidence type="ECO:0000256" key="12">
    <source>
        <dbReference type="ARBA" id="ARBA00023157"/>
    </source>
</evidence>
<dbReference type="InterPro" id="IPR057246">
    <property type="entry name" value="CARBOXYPEPT_ZN_1"/>
</dbReference>
<dbReference type="PANTHER" id="PTHR11705">
    <property type="entry name" value="PROTEASE FAMILY M14 CARBOXYPEPTIDASE A,B"/>
    <property type="match status" value="1"/>
</dbReference>
<reference evidence="18" key="1">
    <citation type="submission" date="2018-04" db="EMBL/GenBank/DDBJ databases">
        <authorList>
            <person name="Go L.Y."/>
            <person name="Mitchell J.A."/>
        </authorList>
    </citation>
    <scope>NUCLEOTIDE SEQUENCE</scope>
    <source>
        <tissue evidence="18">Whole organism</tissue>
    </source>
</reference>
<dbReference type="Gene3D" id="3.30.70.340">
    <property type="entry name" value="Metallocarboxypeptidase-like"/>
    <property type="match status" value="1"/>
</dbReference>
<keyword evidence="12" id="KW-1015">Disulfide bond</keyword>
<dbReference type="Pfam" id="PF00246">
    <property type="entry name" value="Peptidase_M14"/>
    <property type="match status" value="1"/>
</dbReference>
<evidence type="ECO:0000256" key="4">
    <source>
        <dbReference type="ARBA" id="ARBA00022525"/>
    </source>
</evidence>
<comment type="similarity">
    <text evidence="3 15">Belongs to the peptidase M14 family.</text>
</comment>
<evidence type="ECO:0000256" key="5">
    <source>
        <dbReference type="ARBA" id="ARBA00022645"/>
    </source>
</evidence>
<dbReference type="PROSITE" id="PS00133">
    <property type="entry name" value="CARBOXYPEPT_ZN_2"/>
    <property type="match status" value="1"/>
</dbReference>
<keyword evidence="9" id="KW-0378">Hydrolase</keyword>
<evidence type="ECO:0000256" key="14">
    <source>
        <dbReference type="ARBA" id="ARBA00069039"/>
    </source>
</evidence>
<dbReference type="FunFam" id="3.40.630.10:FF:000040">
    <property type="entry name" value="zinc carboxypeptidase"/>
    <property type="match status" value="1"/>
</dbReference>
<dbReference type="PANTHER" id="PTHR11705:SF153">
    <property type="entry name" value="ZINC CARBOXYPEPTIDASE A 1-LIKE PROTEIN"/>
    <property type="match status" value="1"/>
</dbReference>
<feature type="domain" description="Peptidase M14" evidence="17">
    <location>
        <begin position="118"/>
        <end position="410"/>
    </location>
</feature>
<comment type="cofactor">
    <cofactor evidence="1">
        <name>Zn(2+)</name>
        <dbReference type="ChEBI" id="CHEBI:29105"/>
    </cofactor>
</comment>
<evidence type="ECO:0000256" key="1">
    <source>
        <dbReference type="ARBA" id="ARBA00001947"/>
    </source>
</evidence>
<comment type="subcellular location">
    <subcellularLocation>
        <location evidence="2">Secreted</location>
    </subcellularLocation>
</comment>
<dbReference type="SUPFAM" id="SSF53187">
    <property type="entry name" value="Zn-dependent exopeptidases"/>
    <property type="match status" value="1"/>
</dbReference>
<feature type="signal peptide" evidence="16">
    <location>
        <begin position="1"/>
        <end position="21"/>
    </location>
</feature>
<name>A0A336KG85_CULSO</name>
<dbReference type="InterPro" id="IPR003146">
    <property type="entry name" value="M14A_act_pep"/>
</dbReference>
<proteinExistence type="inferred from homology"/>
<dbReference type="SUPFAM" id="SSF54897">
    <property type="entry name" value="Protease propeptides/inhibitors"/>
    <property type="match status" value="1"/>
</dbReference>
<accession>A0A336KG85</accession>
<feature type="chain" id="PRO_5036328521" description="Zinc carboxypeptidase A 1" evidence="16">
    <location>
        <begin position="22"/>
        <end position="419"/>
    </location>
</feature>
<keyword evidence="6" id="KW-0645">Protease</keyword>
<evidence type="ECO:0000256" key="16">
    <source>
        <dbReference type="SAM" id="SignalP"/>
    </source>
</evidence>
<evidence type="ECO:0000256" key="3">
    <source>
        <dbReference type="ARBA" id="ARBA00005988"/>
    </source>
</evidence>
<evidence type="ECO:0000256" key="15">
    <source>
        <dbReference type="PROSITE-ProRule" id="PRU01379"/>
    </source>
</evidence>
<reference evidence="19" key="2">
    <citation type="submission" date="2018-07" db="EMBL/GenBank/DDBJ databases">
        <authorList>
            <person name="Quirk P.G."/>
            <person name="Krulwich T.A."/>
        </authorList>
    </citation>
    <scope>NUCLEOTIDE SEQUENCE</scope>
</reference>
<dbReference type="InterPro" id="IPR000834">
    <property type="entry name" value="Peptidase_M14"/>
</dbReference>
<evidence type="ECO:0000313" key="18">
    <source>
        <dbReference type="EMBL" id="SSX03896.1"/>
    </source>
</evidence>
<dbReference type="GO" id="GO:0006508">
    <property type="term" value="P:proteolysis"/>
    <property type="evidence" value="ECO:0007669"/>
    <property type="project" value="UniProtKB-KW"/>
</dbReference>
<dbReference type="PRINTS" id="PR00765">
    <property type="entry name" value="CRBOXYPTASEA"/>
</dbReference>
<dbReference type="EMBL" id="UFQT01000434">
    <property type="protein sequence ID" value="SSX24261.1"/>
    <property type="molecule type" value="Genomic_DNA"/>
</dbReference>
<evidence type="ECO:0000256" key="8">
    <source>
        <dbReference type="ARBA" id="ARBA00022729"/>
    </source>
</evidence>
<dbReference type="GO" id="GO:0008270">
    <property type="term" value="F:zinc ion binding"/>
    <property type="evidence" value="ECO:0007669"/>
    <property type="project" value="InterPro"/>
</dbReference>
<dbReference type="InterPro" id="IPR057247">
    <property type="entry name" value="CARBOXYPEPT_ZN_2"/>
</dbReference>
<dbReference type="SMART" id="SM00631">
    <property type="entry name" value="Zn_pept"/>
    <property type="match status" value="1"/>
</dbReference>